<dbReference type="RefSeq" id="WP_203382415.1">
    <property type="nucleotide sequence ID" value="NZ_JAENHP010000023.1"/>
</dbReference>
<protein>
    <submittedName>
        <fullName evidence="2">Uncharacterized protein</fullName>
    </submittedName>
</protein>
<feature type="compositionally biased region" description="Low complexity" evidence="1">
    <location>
        <begin position="87"/>
        <end position="97"/>
    </location>
</feature>
<feature type="region of interest" description="Disordered" evidence="1">
    <location>
        <begin position="78"/>
        <end position="101"/>
    </location>
</feature>
<dbReference type="EMBL" id="JAENHP010000023">
    <property type="protein sequence ID" value="MBM2622102.1"/>
    <property type="molecule type" value="Genomic_DNA"/>
</dbReference>
<evidence type="ECO:0000256" key="1">
    <source>
        <dbReference type="SAM" id="MobiDB-lite"/>
    </source>
</evidence>
<comment type="caution">
    <text evidence="2">The sequence shown here is derived from an EMBL/GenBank/DDBJ whole genome shotgun (WGS) entry which is preliminary data.</text>
</comment>
<dbReference type="Proteomes" id="UP000632138">
    <property type="component" value="Unassembled WGS sequence"/>
</dbReference>
<name>A0ABS2AQF8_9ACTN</name>
<gene>
    <name evidence="2" type="ORF">JIG36_42025</name>
</gene>
<evidence type="ECO:0000313" key="3">
    <source>
        <dbReference type="Proteomes" id="UP000632138"/>
    </source>
</evidence>
<reference evidence="2 3" key="1">
    <citation type="submission" date="2021-01" db="EMBL/GenBank/DDBJ databases">
        <title>Actinoplanes sp. nov. LDG1-06 isolated from lichen.</title>
        <authorList>
            <person name="Saeng-In P."/>
            <person name="Phongsopitanun W."/>
            <person name="Kanchanasin P."/>
            <person name="Yuki M."/>
            <person name="Kudo T."/>
            <person name="Ohkuma M."/>
            <person name="Tanasupawat S."/>
        </authorList>
    </citation>
    <scope>NUCLEOTIDE SEQUENCE [LARGE SCALE GENOMIC DNA]</scope>
    <source>
        <strain evidence="2 3">LDG1-06</strain>
    </source>
</reference>
<evidence type="ECO:0000313" key="2">
    <source>
        <dbReference type="EMBL" id="MBM2622102.1"/>
    </source>
</evidence>
<organism evidence="2 3">
    <name type="scientific">Paractinoplanes ovalisporus</name>
    <dbReference type="NCBI Taxonomy" id="2810368"/>
    <lineage>
        <taxon>Bacteria</taxon>
        <taxon>Bacillati</taxon>
        <taxon>Actinomycetota</taxon>
        <taxon>Actinomycetes</taxon>
        <taxon>Micromonosporales</taxon>
        <taxon>Micromonosporaceae</taxon>
        <taxon>Paractinoplanes</taxon>
    </lineage>
</organism>
<keyword evidence="3" id="KW-1185">Reference proteome</keyword>
<sequence length="188" mass="20403">MILPPGATSFAPHTLDLRAFKTACHRAARAFQGRVESIVPPGAASSFAVAKFAFPVRRVAVLHHAVLPWATVREAAAEPDEHVDAPGSGTDDTGSGSRKPAHWAALTQRRSDLGALLSDDRPEEWPALDGDALEEWGAAFDGLRVLTPAELDTDITRADLTSLGRDELTQVRYWQPATVGELLFNRWD</sequence>
<accession>A0ABS2AQF8</accession>
<proteinExistence type="predicted"/>